<feature type="domain" description="HIT" evidence="2">
    <location>
        <begin position="9"/>
        <end position="112"/>
    </location>
</feature>
<dbReference type="InterPro" id="IPR036265">
    <property type="entry name" value="HIT-like_sf"/>
</dbReference>
<evidence type="ECO:0000259" key="2">
    <source>
        <dbReference type="PROSITE" id="PS51084"/>
    </source>
</evidence>
<dbReference type="PROSITE" id="PS51084">
    <property type="entry name" value="HIT_2"/>
    <property type="match status" value="1"/>
</dbReference>
<dbReference type="EMBL" id="CP019312">
    <property type="protein sequence ID" value="APX11792.1"/>
    <property type="molecule type" value="Genomic_DNA"/>
</dbReference>
<dbReference type="PANTHER" id="PTHR46648:SF1">
    <property type="entry name" value="ADENOSINE 5'-MONOPHOSPHORAMIDASE HNT1"/>
    <property type="match status" value="1"/>
</dbReference>
<dbReference type="KEGG" id="tom:BWR18_08925"/>
<proteinExistence type="predicted"/>
<evidence type="ECO:0000256" key="1">
    <source>
        <dbReference type="PROSITE-ProRule" id="PRU00464"/>
    </source>
</evidence>
<dbReference type="Proteomes" id="UP000186336">
    <property type="component" value="Chromosome"/>
</dbReference>
<dbReference type="Pfam" id="PF01230">
    <property type="entry name" value="HIT"/>
    <property type="match status" value="1"/>
</dbReference>
<dbReference type="SUPFAM" id="SSF54197">
    <property type="entry name" value="HIT-like"/>
    <property type="match status" value="1"/>
</dbReference>
<name>A0A1P8MUW3_9RHOB</name>
<dbReference type="GO" id="GO:0003824">
    <property type="term" value="F:catalytic activity"/>
    <property type="evidence" value="ECO:0007669"/>
    <property type="project" value="InterPro"/>
</dbReference>
<accession>A0A1P8MUW3</accession>
<gene>
    <name evidence="3" type="ORF">BWR18_08925</name>
</gene>
<dbReference type="InterPro" id="IPR011146">
    <property type="entry name" value="HIT-like"/>
</dbReference>
<dbReference type="PANTHER" id="PTHR46648">
    <property type="entry name" value="HIT FAMILY PROTEIN 1"/>
    <property type="match status" value="1"/>
</dbReference>
<dbReference type="PRINTS" id="PR00332">
    <property type="entry name" value="HISTRIAD"/>
</dbReference>
<sequence length="149" mass="16511">MKHDSAHCVFCAIIAGDAPASIVHHDDRCIAFMNLRPLHAGEFMVIPLVHIDHFTDMPDDLAAHIMVVGQRLGRRMMQVYAPKRVGYVVHGFGVPHAHLNVVPLRDSGDIVSAKHIVRTDTGFRIAHDAVPMRERADLDADAARLRGDQ</sequence>
<organism evidence="3 4">
    <name type="scientific">Tateyamaria omphalii</name>
    <dbReference type="NCBI Taxonomy" id="299262"/>
    <lineage>
        <taxon>Bacteria</taxon>
        <taxon>Pseudomonadati</taxon>
        <taxon>Pseudomonadota</taxon>
        <taxon>Alphaproteobacteria</taxon>
        <taxon>Rhodobacterales</taxon>
        <taxon>Roseobacteraceae</taxon>
        <taxon>Tateyamaria</taxon>
    </lineage>
</organism>
<comment type="caution">
    <text evidence="1">Lacks conserved residue(s) required for the propagation of feature annotation.</text>
</comment>
<evidence type="ECO:0000313" key="4">
    <source>
        <dbReference type="Proteomes" id="UP000186336"/>
    </source>
</evidence>
<dbReference type="OrthoDB" id="9784774at2"/>
<dbReference type="GO" id="GO:0009117">
    <property type="term" value="P:nucleotide metabolic process"/>
    <property type="evidence" value="ECO:0007669"/>
    <property type="project" value="TreeGrafter"/>
</dbReference>
<dbReference type="RefSeq" id="WP_076627652.1">
    <property type="nucleotide sequence ID" value="NZ_CP019312.1"/>
</dbReference>
<reference evidence="3 4" key="1">
    <citation type="submission" date="2017-01" db="EMBL/GenBank/DDBJ databases">
        <title>Complete genome of Tateyamaria omphalii DOK1-4 isolated from seawater in Dokdo.</title>
        <authorList>
            <person name="Kim J.H."/>
            <person name="Chi W.-J."/>
        </authorList>
    </citation>
    <scope>NUCLEOTIDE SEQUENCE [LARGE SCALE GENOMIC DNA]</scope>
    <source>
        <strain evidence="3 4">DOK1-4</strain>
    </source>
</reference>
<keyword evidence="4" id="KW-1185">Reference proteome</keyword>
<dbReference type="STRING" id="299262.BWR18_08925"/>
<dbReference type="AlphaFoldDB" id="A0A1P8MUW3"/>
<protein>
    <recommendedName>
        <fullName evidence="2">HIT domain-containing protein</fullName>
    </recommendedName>
</protein>
<evidence type="ECO:0000313" key="3">
    <source>
        <dbReference type="EMBL" id="APX11792.1"/>
    </source>
</evidence>
<dbReference type="InterPro" id="IPR001310">
    <property type="entry name" value="Histidine_triad_HIT"/>
</dbReference>
<dbReference type="Gene3D" id="3.30.428.10">
    <property type="entry name" value="HIT-like"/>
    <property type="match status" value="1"/>
</dbReference>